<evidence type="ECO:0000256" key="1">
    <source>
        <dbReference type="SAM" id="Phobius"/>
    </source>
</evidence>
<organism evidence="2 3">
    <name type="scientific">Simian hemorrhagic encephalitis virus</name>
    <dbReference type="NCBI Taxonomy" id="1965068"/>
    <lineage>
        <taxon>Viruses</taxon>
        <taxon>Riboviria</taxon>
        <taxon>Orthornavirae</taxon>
        <taxon>Pisuviricota</taxon>
        <taxon>Pisoniviricetes</taxon>
        <taxon>Nidovirales</taxon>
        <taxon>Arnidovirineae</taxon>
        <taxon>Arteriviridae</taxon>
        <taxon>Simarterivirinae</taxon>
        <taxon>Epsilonarterivirus</taxon>
        <taxon>Sheartevirus</taxon>
        <taxon>Epsilonarterivirus hemcep</taxon>
    </lineage>
</organism>
<dbReference type="EMBL" id="KM677927">
    <property type="protein sequence ID" value="AKC89293.1"/>
    <property type="molecule type" value="Genomic_RNA"/>
</dbReference>
<keyword evidence="3" id="KW-1185">Reference proteome</keyword>
<keyword evidence="1" id="KW-0472">Membrane</keyword>
<dbReference type="Proteomes" id="UP000130686">
    <property type="component" value="Segment"/>
</dbReference>
<reference evidence="2 3" key="1">
    <citation type="journal article" date="2015" name="J. Virol.">
        <title>Historical Outbreaks of Simian Hemorrhagic Fever in Captive Macaques Were Caused by Distinct Arteriviruses.</title>
        <authorList>
            <person name="Lauck M."/>
            <person name="Alkhovsky S.V."/>
            <person name="Bao Y."/>
            <person name="Bailey A.L."/>
            <person name="Shevtsova Z.V."/>
            <person name="Shchetinin A.M."/>
            <person name="Vishnevskaya T.V."/>
            <person name="Lackemeyer M.G."/>
            <person name="Postnikova E."/>
            <person name="Mazur S."/>
            <person name="Wada J."/>
            <person name="Radoshitzky S.R."/>
            <person name="Friedrich T.C."/>
            <person name="Lapin B.A."/>
            <person name="Deriabin P.G."/>
            <person name="Jahrling P.B."/>
            <person name="Goldberg T.L."/>
            <person name="O'Connor D.H."/>
            <person name="Kuhn J.H."/>
        </authorList>
    </citation>
    <scope>NUCLEOTIDE SEQUENCE [LARGE SCALE GENOMIC DNA]</scope>
    <source>
        <strain evidence="2">Sukhumi</strain>
    </source>
</reference>
<dbReference type="InterPro" id="IPR003434">
    <property type="entry name" value="Arteri_GP2a"/>
</dbReference>
<evidence type="ECO:0000313" key="3">
    <source>
        <dbReference type="Proteomes" id="UP000130686"/>
    </source>
</evidence>
<name>A0A0F6PTU9_9NIDO</name>
<dbReference type="Pfam" id="PF02340">
    <property type="entry name" value="PRRSV_Env"/>
    <property type="match status" value="1"/>
</dbReference>
<dbReference type="GeneID" id="37616419"/>
<dbReference type="RefSeq" id="YP_009505570.1">
    <property type="nucleotide sequence ID" value="NC_038293.1"/>
</dbReference>
<feature type="transmembrane region" description="Helical" evidence="1">
    <location>
        <begin position="191"/>
        <end position="212"/>
    </location>
</feature>
<protein>
    <submittedName>
        <fullName evidence="2">ORF2a protein</fullName>
    </submittedName>
</protein>
<dbReference type="OrthoDB" id="22614at10239"/>
<dbReference type="KEGG" id="vg:37616419"/>
<keyword evidence="1" id="KW-1133">Transmembrane helix</keyword>
<keyword evidence="1" id="KW-0812">Transmembrane</keyword>
<evidence type="ECO:0000313" key="2">
    <source>
        <dbReference type="EMBL" id="AKC89293.1"/>
    </source>
</evidence>
<sequence>MYVPLGLFLLLCQALSPQLLLVSAFNFLQLNPTYTWVRGDTRTLHRYFKDAITHCERKLAPWLQHPFGVINSNKLHAAYVDWLRRVYGGIDVTIYLMDNGVQFPYAYTSRDCHRDGSLVLETPARDIKPLISDAFFFYGLMEHEVCTKAAAVLLHLHTQQRSTFNITGDRVEIAIKPHSMSWYQVGFYMRVYHASSFSVCVAPLTLTIVLLLKFPRLRALAFPELTFQFICTGKH</sequence>
<accession>A0A0F6PTU9</accession>
<proteinExistence type="predicted"/>